<dbReference type="GO" id="GO:0003676">
    <property type="term" value="F:nucleic acid binding"/>
    <property type="evidence" value="ECO:0007669"/>
    <property type="project" value="InterPro"/>
</dbReference>
<dbReference type="InterPro" id="IPR036397">
    <property type="entry name" value="RNaseH_sf"/>
</dbReference>
<gene>
    <name evidence="2" type="ORF">UX80_C0004G0060</name>
</gene>
<feature type="domain" description="YprB ribonuclease H-like" evidence="1">
    <location>
        <begin position="39"/>
        <end position="172"/>
    </location>
</feature>
<comment type="caution">
    <text evidence="2">The sequence shown here is derived from an EMBL/GenBank/DDBJ whole genome shotgun (WGS) entry which is preliminary data.</text>
</comment>
<dbReference type="Pfam" id="PF13482">
    <property type="entry name" value="RNase_H_2"/>
    <property type="match status" value="1"/>
</dbReference>
<dbReference type="EMBL" id="LCNO01000004">
    <property type="protein sequence ID" value="KKU58309.1"/>
    <property type="molecule type" value="Genomic_DNA"/>
</dbReference>
<protein>
    <recommendedName>
        <fullName evidence="1">YprB ribonuclease H-like domain-containing protein</fullName>
    </recommendedName>
</protein>
<dbReference type="InterPro" id="IPR038720">
    <property type="entry name" value="YprB_RNase_H-like_dom"/>
</dbReference>
<evidence type="ECO:0000313" key="3">
    <source>
        <dbReference type="Proteomes" id="UP000034307"/>
    </source>
</evidence>
<dbReference type="Proteomes" id="UP000034307">
    <property type="component" value="Unassembled WGS sequence"/>
</dbReference>
<sequence length="211" mass="23711">MALITTSIYPPGGDVKTEVFWDVETKSFFDEAGSWDPADLGVSLVSVYRRGGFGEEIRSFWEKDFDELWKVFRDADRIIGFNTLGFDIPAMKPYAPADFATLPHFDILDKVKLVNFGRGASLNAIARGTLGVEKIDSGANAIAYWKKGDAASLALLRKYCEADVAITRDIYDFALKNKFLKFTDKWNNARQVEVDFTYPVETTSVKQSSLF</sequence>
<dbReference type="InterPro" id="IPR012337">
    <property type="entry name" value="RNaseH-like_sf"/>
</dbReference>
<proteinExistence type="predicted"/>
<evidence type="ECO:0000259" key="1">
    <source>
        <dbReference type="Pfam" id="PF13482"/>
    </source>
</evidence>
<accession>A0A0G1RLU3</accession>
<name>A0A0G1RLU3_9BACT</name>
<dbReference type="SUPFAM" id="SSF53098">
    <property type="entry name" value="Ribonuclease H-like"/>
    <property type="match status" value="1"/>
</dbReference>
<dbReference type="Gene3D" id="3.30.420.10">
    <property type="entry name" value="Ribonuclease H-like superfamily/Ribonuclease H"/>
    <property type="match status" value="1"/>
</dbReference>
<dbReference type="AlphaFoldDB" id="A0A0G1RLU3"/>
<organism evidence="2 3">
    <name type="scientific">Candidatus Amesbacteria bacterium GW2011_GWA2_47_11b</name>
    <dbReference type="NCBI Taxonomy" id="1618358"/>
    <lineage>
        <taxon>Bacteria</taxon>
        <taxon>Candidatus Amesiibacteriota</taxon>
    </lineage>
</organism>
<reference evidence="2 3" key="1">
    <citation type="journal article" date="2015" name="Nature">
        <title>rRNA introns, odd ribosomes, and small enigmatic genomes across a large radiation of phyla.</title>
        <authorList>
            <person name="Brown C.T."/>
            <person name="Hug L.A."/>
            <person name="Thomas B.C."/>
            <person name="Sharon I."/>
            <person name="Castelle C.J."/>
            <person name="Singh A."/>
            <person name="Wilkins M.J."/>
            <person name="Williams K.H."/>
            <person name="Banfield J.F."/>
        </authorList>
    </citation>
    <scope>NUCLEOTIDE SEQUENCE [LARGE SCALE GENOMIC DNA]</scope>
</reference>
<dbReference type="STRING" id="1618358.UX80_C0004G0060"/>
<evidence type="ECO:0000313" key="2">
    <source>
        <dbReference type="EMBL" id="KKU58309.1"/>
    </source>
</evidence>